<dbReference type="RefSeq" id="WP_005952072.1">
    <property type="nucleotide sequence ID" value="NZ_CP136423.1"/>
</dbReference>
<keyword evidence="3 6" id="KW-0812">Transmembrane</keyword>
<dbReference type="Gene3D" id="3.30.70.120">
    <property type="match status" value="1"/>
</dbReference>
<evidence type="ECO:0000256" key="1">
    <source>
        <dbReference type="ARBA" id="ARBA00004651"/>
    </source>
</evidence>
<comment type="caution">
    <text evidence="8">The sequence shown here is derived from an EMBL/GenBank/DDBJ whole genome shotgun (WGS) entry which is preliminary data.</text>
</comment>
<reference evidence="8 9" key="2">
    <citation type="submission" date="2009-02" db="EMBL/GenBank/DDBJ databases">
        <title>Draft genome sequence of Blautia hydrogenotrophica DSM 10507 (Ruminococcus hydrogenotrophicus DSM 10507).</title>
        <authorList>
            <person name="Sudarsanam P."/>
            <person name="Ley R."/>
            <person name="Guruge J."/>
            <person name="Turnbaugh P.J."/>
            <person name="Mahowald M."/>
            <person name="Liep D."/>
            <person name="Gordon J."/>
        </authorList>
    </citation>
    <scope>NUCLEOTIDE SEQUENCE [LARGE SCALE GENOMIC DNA]</scope>
    <source>
        <strain evidence="9">DSM 10507 / JCM 14656 / S5a33</strain>
    </source>
</reference>
<protein>
    <recommendedName>
        <fullName evidence="7">DUF2179 domain-containing protein</fullName>
    </recommendedName>
</protein>
<keyword evidence="5 6" id="KW-0472">Membrane</keyword>
<keyword evidence="2" id="KW-1003">Cell membrane</keyword>
<feature type="transmembrane region" description="Helical" evidence="6">
    <location>
        <begin position="51"/>
        <end position="74"/>
    </location>
</feature>
<keyword evidence="4 6" id="KW-1133">Transmembrane helix</keyword>
<dbReference type="InterPro" id="IPR051461">
    <property type="entry name" value="UPF0750_membrane"/>
</dbReference>
<dbReference type="Proteomes" id="UP000003100">
    <property type="component" value="Unassembled WGS sequence"/>
</dbReference>
<dbReference type="InterPro" id="IPR015867">
    <property type="entry name" value="N-reg_PII/ATP_PRibTrfase_C"/>
</dbReference>
<feature type="transmembrane region" description="Helical" evidence="6">
    <location>
        <begin position="111"/>
        <end position="128"/>
    </location>
</feature>
<evidence type="ECO:0000259" key="7">
    <source>
        <dbReference type="Pfam" id="PF10035"/>
    </source>
</evidence>
<name>C0CRS5_BLAHS</name>
<dbReference type="Pfam" id="PF02588">
    <property type="entry name" value="YitT_membrane"/>
    <property type="match status" value="1"/>
</dbReference>
<dbReference type="PANTHER" id="PTHR33545:SF5">
    <property type="entry name" value="UPF0750 MEMBRANE PROTEIN YITT"/>
    <property type="match status" value="1"/>
</dbReference>
<dbReference type="PIRSF" id="PIRSF006483">
    <property type="entry name" value="Membrane_protein_YitT"/>
    <property type="match status" value="1"/>
</dbReference>
<dbReference type="EMBL" id="ACBZ01000189">
    <property type="protein sequence ID" value="EEG47542.1"/>
    <property type="molecule type" value="Genomic_DNA"/>
</dbReference>
<feature type="transmembrane region" description="Helical" evidence="6">
    <location>
        <begin position="176"/>
        <end position="195"/>
    </location>
</feature>
<feature type="domain" description="DUF2179" evidence="7">
    <location>
        <begin position="223"/>
        <end position="277"/>
    </location>
</feature>
<dbReference type="HOGENOM" id="CLU_063199_1_1_9"/>
<evidence type="ECO:0000256" key="4">
    <source>
        <dbReference type="ARBA" id="ARBA00022989"/>
    </source>
</evidence>
<evidence type="ECO:0000256" key="6">
    <source>
        <dbReference type="SAM" id="Phobius"/>
    </source>
</evidence>
<organism evidence="8 9">
    <name type="scientific">Blautia hydrogenotrophica (strain DSM 10507 / JCM 14656 / S5a33)</name>
    <name type="common">Ruminococcus hydrogenotrophicus</name>
    <dbReference type="NCBI Taxonomy" id="476272"/>
    <lineage>
        <taxon>Bacteria</taxon>
        <taxon>Bacillati</taxon>
        <taxon>Bacillota</taxon>
        <taxon>Clostridia</taxon>
        <taxon>Lachnospirales</taxon>
        <taxon>Lachnospiraceae</taxon>
        <taxon>Blautia</taxon>
    </lineage>
</organism>
<dbReference type="InterPro" id="IPR019264">
    <property type="entry name" value="DUF2179"/>
</dbReference>
<dbReference type="CDD" id="cd16380">
    <property type="entry name" value="YitT_C"/>
    <property type="match status" value="1"/>
</dbReference>
<evidence type="ECO:0000256" key="5">
    <source>
        <dbReference type="ARBA" id="ARBA00023136"/>
    </source>
</evidence>
<keyword evidence="9" id="KW-1185">Reference proteome</keyword>
<evidence type="ECO:0000256" key="2">
    <source>
        <dbReference type="ARBA" id="ARBA00022475"/>
    </source>
</evidence>
<dbReference type="InterPro" id="IPR003740">
    <property type="entry name" value="YitT"/>
</dbReference>
<dbReference type="AlphaFoldDB" id="C0CRS5"/>
<proteinExistence type="predicted"/>
<feature type="transmembrane region" description="Helical" evidence="6">
    <location>
        <begin position="148"/>
        <end position="170"/>
    </location>
</feature>
<dbReference type="GO" id="GO:0005886">
    <property type="term" value="C:plasma membrane"/>
    <property type="evidence" value="ECO:0007669"/>
    <property type="project" value="UniProtKB-SubCell"/>
</dbReference>
<dbReference type="PANTHER" id="PTHR33545">
    <property type="entry name" value="UPF0750 MEMBRANE PROTEIN YITT-RELATED"/>
    <property type="match status" value="1"/>
</dbReference>
<reference evidence="8 9" key="1">
    <citation type="submission" date="2009-01" db="EMBL/GenBank/DDBJ databases">
        <authorList>
            <person name="Fulton L."/>
            <person name="Clifton S."/>
            <person name="Fulton B."/>
            <person name="Xu J."/>
            <person name="Minx P."/>
            <person name="Pepin K.H."/>
            <person name="Johnson M."/>
            <person name="Bhonagiri V."/>
            <person name="Nash W.E."/>
            <person name="Mardis E.R."/>
            <person name="Wilson R.K."/>
        </authorList>
    </citation>
    <scope>NUCLEOTIDE SEQUENCE [LARGE SCALE GENOMIC DNA]</scope>
    <source>
        <strain evidence="9">DSM 10507 / JCM 14656 / S5a33</strain>
    </source>
</reference>
<feature type="transmembrane region" description="Helical" evidence="6">
    <location>
        <begin position="12"/>
        <end position="31"/>
    </location>
</feature>
<dbReference type="Pfam" id="PF10035">
    <property type="entry name" value="DUF2179"/>
    <property type="match status" value="1"/>
</dbReference>
<evidence type="ECO:0000313" key="9">
    <source>
        <dbReference type="Proteomes" id="UP000003100"/>
    </source>
</evidence>
<evidence type="ECO:0000313" key="8">
    <source>
        <dbReference type="EMBL" id="EEG47542.1"/>
    </source>
</evidence>
<dbReference type="GeneID" id="86823092"/>
<comment type="subcellular location">
    <subcellularLocation>
        <location evidence="1">Cell membrane</location>
        <topology evidence="1">Multi-pass membrane protein</topology>
    </subcellularLocation>
</comment>
<gene>
    <name evidence="8" type="ORF">RUMHYD_03590</name>
</gene>
<dbReference type="eggNOG" id="COG1284">
    <property type="taxonomic scope" value="Bacteria"/>
</dbReference>
<sequence length="289" mass="31985">MPQIKFNHLFRIGLILAGNTLYAIGVVIFLLPSHIITGGTTGLALFFHHYLGISVSGFVLVFNLIMFILGLFFLGKAFALTTLISTFYYPFILGIFQKIPALQTITQDKMISAVFAGLFIGISIGMVIRAGASTGGMDIPPLILNKKLGWSVSVVLYILDFTILLLQMLFSNTEEILYGLILVMIYTLVLDKVLLMGSSQTQVKIISQKYLSINDAIIHRLDRGSTLIQAETGYLNHSCPVILTVISNRELVHLNKLVLEIDPQAFMIVNKVNEVRGPGFTADKIYLNK</sequence>
<evidence type="ECO:0000256" key="3">
    <source>
        <dbReference type="ARBA" id="ARBA00022692"/>
    </source>
</evidence>
<accession>C0CRS5</accession>
<dbReference type="PATRIC" id="fig|476272.21.peg.269"/>